<dbReference type="RefSeq" id="WP_307279794.1">
    <property type="nucleotide sequence ID" value="NZ_JAUSVX010000013.1"/>
</dbReference>
<comment type="caution">
    <text evidence="7">The sequence shown here is derived from an EMBL/GenBank/DDBJ whole genome shotgun (WGS) entry which is preliminary data.</text>
</comment>
<sequence>MAGRNGGSAAGRGGPVIGAERQRVILELINRGEIVSVGDFADRFGVSQETIRRDIRSLEDAGRLRRVHGGAAPKRTFDLTARRPVVERLAVDREAKQRAARAALALFEDEMSVYLGASSTMLMVAEELARSERTLTITTNMIDIAMVTAASGRCAVTLLGGVVNPQTRTVGGFELLKSLEHRLFDLYVFGASAVSATHGVLGPTMGHNVLVRTLCDRSHRIAVVADSAKFGRRDAHVVLPLDAIDVLATDAPPPRDLAAALDRANVTVLLPRQSENSTADGTDSESTASR</sequence>
<dbReference type="Pfam" id="PF00455">
    <property type="entry name" value="DeoRC"/>
    <property type="match status" value="1"/>
</dbReference>
<organism evidence="7 8">
    <name type="scientific">Labrys wisconsinensis</name>
    <dbReference type="NCBI Taxonomy" id="425677"/>
    <lineage>
        <taxon>Bacteria</taxon>
        <taxon>Pseudomonadati</taxon>
        <taxon>Pseudomonadota</taxon>
        <taxon>Alphaproteobacteria</taxon>
        <taxon>Hyphomicrobiales</taxon>
        <taxon>Xanthobacteraceae</taxon>
        <taxon>Labrys</taxon>
    </lineage>
</organism>
<evidence type="ECO:0000256" key="1">
    <source>
        <dbReference type="ARBA" id="ARBA00022491"/>
    </source>
</evidence>
<dbReference type="InterPro" id="IPR037171">
    <property type="entry name" value="NagB/RpiA_transferase-like"/>
</dbReference>
<dbReference type="SMART" id="SM00420">
    <property type="entry name" value="HTH_DEOR"/>
    <property type="match status" value="1"/>
</dbReference>
<name>A0ABU0JEF7_9HYPH</name>
<dbReference type="Gene3D" id="3.40.50.1360">
    <property type="match status" value="1"/>
</dbReference>
<evidence type="ECO:0000256" key="3">
    <source>
        <dbReference type="ARBA" id="ARBA00023125"/>
    </source>
</evidence>
<dbReference type="InterPro" id="IPR011991">
    <property type="entry name" value="ArsR-like_HTH"/>
</dbReference>
<evidence type="ECO:0000313" key="8">
    <source>
        <dbReference type="Proteomes" id="UP001242480"/>
    </source>
</evidence>
<dbReference type="Pfam" id="PF08220">
    <property type="entry name" value="HTH_DeoR"/>
    <property type="match status" value="1"/>
</dbReference>
<dbReference type="InterPro" id="IPR036388">
    <property type="entry name" value="WH-like_DNA-bd_sf"/>
</dbReference>
<accession>A0ABU0JEF7</accession>
<evidence type="ECO:0000313" key="7">
    <source>
        <dbReference type="EMBL" id="MDQ0472658.1"/>
    </source>
</evidence>
<keyword evidence="3" id="KW-0238">DNA-binding</keyword>
<dbReference type="InterPro" id="IPR050313">
    <property type="entry name" value="Carb_Metab_HTH_regulators"/>
</dbReference>
<feature type="region of interest" description="Disordered" evidence="5">
    <location>
        <begin position="271"/>
        <end position="290"/>
    </location>
</feature>
<feature type="domain" description="HTH deoR-type" evidence="6">
    <location>
        <begin position="18"/>
        <end position="73"/>
    </location>
</feature>
<evidence type="ECO:0000256" key="2">
    <source>
        <dbReference type="ARBA" id="ARBA00023015"/>
    </source>
</evidence>
<dbReference type="InterPro" id="IPR014036">
    <property type="entry name" value="DeoR-like_C"/>
</dbReference>
<dbReference type="InterPro" id="IPR018356">
    <property type="entry name" value="Tscrpt_reg_HTH_DeoR_CS"/>
</dbReference>
<evidence type="ECO:0000256" key="5">
    <source>
        <dbReference type="SAM" id="MobiDB-lite"/>
    </source>
</evidence>
<keyword evidence="2" id="KW-0805">Transcription regulation</keyword>
<dbReference type="SUPFAM" id="SSF46785">
    <property type="entry name" value="Winged helix' DNA-binding domain"/>
    <property type="match status" value="1"/>
</dbReference>
<dbReference type="SUPFAM" id="SSF100950">
    <property type="entry name" value="NagB/RpiA/CoA transferase-like"/>
    <property type="match status" value="1"/>
</dbReference>
<dbReference type="CDD" id="cd00090">
    <property type="entry name" value="HTH_ARSR"/>
    <property type="match status" value="1"/>
</dbReference>
<dbReference type="PANTHER" id="PTHR30363">
    <property type="entry name" value="HTH-TYPE TRANSCRIPTIONAL REGULATOR SRLR-RELATED"/>
    <property type="match status" value="1"/>
</dbReference>
<dbReference type="Proteomes" id="UP001242480">
    <property type="component" value="Unassembled WGS sequence"/>
</dbReference>
<protein>
    <submittedName>
        <fullName evidence="7">DeoR/GlpR family transcriptional regulator of sugar metabolism</fullName>
    </submittedName>
</protein>
<dbReference type="PROSITE" id="PS00894">
    <property type="entry name" value="HTH_DEOR_1"/>
    <property type="match status" value="1"/>
</dbReference>
<dbReference type="InterPro" id="IPR036390">
    <property type="entry name" value="WH_DNA-bd_sf"/>
</dbReference>
<keyword evidence="8" id="KW-1185">Reference proteome</keyword>
<feature type="compositionally biased region" description="Polar residues" evidence="5">
    <location>
        <begin position="273"/>
        <end position="290"/>
    </location>
</feature>
<dbReference type="PRINTS" id="PR00037">
    <property type="entry name" value="HTHLACR"/>
</dbReference>
<dbReference type="InterPro" id="IPR001034">
    <property type="entry name" value="DeoR_HTH"/>
</dbReference>
<dbReference type="EMBL" id="JAUSVX010000013">
    <property type="protein sequence ID" value="MDQ0472658.1"/>
    <property type="molecule type" value="Genomic_DNA"/>
</dbReference>
<reference evidence="7 8" key="1">
    <citation type="submission" date="2023-07" db="EMBL/GenBank/DDBJ databases">
        <title>Genomic Encyclopedia of Type Strains, Phase IV (KMG-IV): sequencing the most valuable type-strain genomes for metagenomic binning, comparative biology and taxonomic classification.</title>
        <authorList>
            <person name="Goeker M."/>
        </authorList>
    </citation>
    <scope>NUCLEOTIDE SEQUENCE [LARGE SCALE GENOMIC DNA]</scope>
    <source>
        <strain evidence="7 8">DSM 19619</strain>
    </source>
</reference>
<dbReference type="Gene3D" id="1.10.10.10">
    <property type="entry name" value="Winged helix-like DNA-binding domain superfamily/Winged helix DNA-binding domain"/>
    <property type="match status" value="1"/>
</dbReference>
<proteinExistence type="predicted"/>
<gene>
    <name evidence="7" type="ORF">QO011_005688</name>
</gene>
<dbReference type="SMART" id="SM01134">
    <property type="entry name" value="DeoRC"/>
    <property type="match status" value="1"/>
</dbReference>
<evidence type="ECO:0000256" key="4">
    <source>
        <dbReference type="ARBA" id="ARBA00023163"/>
    </source>
</evidence>
<evidence type="ECO:0000259" key="6">
    <source>
        <dbReference type="PROSITE" id="PS51000"/>
    </source>
</evidence>
<keyword evidence="1" id="KW-0678">Repressor</keyword>
<keyword evidence="4" id="KW-0804">Transcription</keyword>
<dbReference type="PROSITE" id="PS51000">
    <property type="entry name" value="HTH_DEOR_2"/>
    <property type="match status" value="1"/>
</dbReference>
<dbReference type="PANTHER" id="PTHR30363:SF4">
    <property type="entry name" value="GLYCEROL-3-PHOSPHATE REGULON REPRESSOR"/>
    <property type="match status" value="1"/>
</dbReference>